<name>A0A0J1FJM4_9FIRM</name>
<dbReference type="AlphaFoldDB" id="A0A0J1FJM4"/>
<keyword evidence="2" id="KW-1185">Reference proteome</keyword>
<organism evidence="1 2">
    <name type="scientific">Desulfosporosinus acididurans</name>
    <dbReference type="NCBI Taxonomy" id="476652"/>
    <lineage>
        <taxon>Bacteria</taxon>
        <taxon>Bacillati</taxon>
        <taxon>Bacillota</taxon>
        <taxon>Clostridia</taxon>
        <taxon>Eubacteriales</taxon>
        <taxon>Desulfitobacteriaceae</taxon>
        <taxon>Desulfosporosinus</taxon>
    </lineage>
</organism>
<dbReference type="PATRIC" id="fig|476652.3.peg.4758"/>
<sequence length="118" mass="13754">MYRDKNRSRDNGVLHLYFVVNNGTAKEVREDAVDVTDHLNNWDVLKYRKNWWSLMNAIGTKFISDMQNIYNTAKKELKYNATRFLQLVSEKCGVQAAKELISKDGGTYGFQYYVNTDV</sequence>
<dbReference type="Proteomes" id="UP000036356">
    <property type="component" value="Unassembled WGS sequence"/>
</dbReference>
<gene>
    <name evidence="1" type="ORF">DEAC_c44750</name>
</gene>
<protein>
    <submittedName>
        <fullName evidence="1">Uncharacterized protein</fullName>
    </submittedName>
</protein>
<evidence type="ECO:0000313" key="2">
    <source>
        <dbReference type="Proteomes" id="UP000036356"/>
    </source>
</evidence>
<dbReference type="STRING" id="476652.DEAC_c44750"/>
<evidence type="ECO:0000313" key="1">
    <source>
        <dbReference type="EMBL" id="KLU63627.1"/>
    </source>
</evidence>
<accession>A0A0J1FJM4</accession>
<dbReference type="EMBL" id="LDZY01000041">
    <property type="protein sequence ID" value="KLU63627.1"/>
    <property type="molecule type" value="Genomic_DNA"/>
</dbReference>
<reference evidence="1 2" key="1">
    <citation type="submission" date="2015-06" db="EMBL/GenBank/DDBJ databases">
        <title>Draft genome of the moderately acidophilic sulfate reducer Candidatus Desulfosporosinus acididurans strain M1.</title>
        <authorList>
            <person name="Poehlein A."/>
            <person name="Petzsch P."/>
            <person name="Johnson B.D."/>
            <person name="Schloemann M."/>
            <person name="Daniel R."/>
            <person name="Muehling M."/>
        </authorList>
    </citation>
    <scope>NUCLEOTIDE SEQUENCE [LARGE SCALE GENOMIC DNA]</scope>
    <source>
        <strain evidence="1 2">M1</strain>
    </source>
</reference>
<comment type="caution">
    <text evidence="1">The sequence shown here is derived from an EMBL/GenBank/DDBJ whole genome shotgun (WGS) entry which is preliminary data.</text>
</comment>
<proteinExistence type="predicted"/>